<feature type="domain" description="BioF2-like acetyltransferase" evidence="1">
    <location>
        <begin position="153"/>
        <end position="254"/>
    </location>
</feature>
<dbReference type="PANTHER" id="PTHR36174:SF1">
    <property type="entry name" value="LIPID II:GLYCINE GLYCYLTRANSFERASE"/>
    <property type="match status" value="1"/>
</dbReference>
<evidence type="ECO:0000259" key="1">
    <source>
        <dbReference type="Pfam" id="PF13480"/>
    </source>
</evidence>
<dbReference type="Pfam" id="PF13480">
    <property type="entry name" value="Acetyltransf_6"/>
    <property type="match status" value="1"/>
</dbReference>
<comment type="caution">
    <text evidence="2">The sequence shown here is derived from an EMBL/GenBank/DDBJ whole genome shotgun (WGS) entry which is preliminary data.</text>
</comment>
<dbReference type="Gene3D" id="3.40.630.30">
    <property type="match status" value="1"/>
</dbReference>
<proteinExistence type="predicted"/>
<keyword evidence="3" id="KW-1185">Reference proteome</keyword>
<protein>
    <submittedName>
        <fullName evidence="2">Acetyltransferase</fullName>
    </submittedName>
</protein>
<reference evidence="2" key="1">
    <citation type="journal article" date="2014" name="Int. J. Syst. Evol. Microbiol.">
        <title>Complete genome sequence of Corynebacterium casei LMG S-19264T (=DSM 44701T), isolated from a smear-ripened cheese.</title>
        <authorList>
            <consortium name="US DOE Joint Genome Institute (JGI-PGF)"/>
            <person name="Walter F."/>
            <person name="Albersmeier A."/>
            <person name="Kalinowski J."/>
            <person name="Ruckert C."/>
        </authorList>
    </citation>
    <scope>NUCLEOTIDE SEQUENCE</scope>
    <source>
        <strain evidence="2">CGMCC 1.15762</strain>
    </source>
</reference>
<reference evidence="2" key="2">
    <citation type="submission" date="2020-09" db="EMBL/GenBank/DDBJ databases">
        <authorList>
            <person name="Sun Q."/>
            <person name="Zhou Y."/>
        </authorList>
    </citation>
    <scope>NUCLEOTIDE SEQUENCE</scope>
    <source>
        <strain evidence="2">CGMCC 1.15762</strain>
    </source>
</reference>
<dbReference type="PANTHER" id="PTHR36174">
    <property type="entry name" value="LIPID II:GLYCINE GLYCYLTRANSFERASE"/>
    <property type="match status" value="1"/>
</dbReference>
<gene>
    <name evidence="2" type="ORF">GCM10011415_25890</name>
</gene>
<evidence type="ECO:0000313" key="2">
    <source>
        <dbReference type="EMBL" id="GGG76057.1"/>
    </source>
</evidence>
<evidence type="ECO:0000313" key="3">
    <source>
        <dbReference type="Proteomes" id="UP000617145"/>
    </source>
</evidence>
<dbReference type="InterPro" id="IPR050644">
    <property type="entry name" value="PG_Glycine_Bridge_Synth"/>
</dbReference>
<sequence>MEIMESLIVPLTQSPEFGQTLKAFGLPVRCGLVGPERAPEMQWLIQSRRLPLLGQVDLISRGPVLRSETAIEDWLPLCQNRRCTPLLINADDVDTNGLRAAGFWPLITPATIAMLTLGPERGMKAALHQKWRNRLSRAQASKITVTRRPIGRDHWLLRAEQEQARSRGYRSLPPDLVAAYAATNPGKALIWEALHRKTPVAAIAILRHGRMATWQIGVTHPEGRKLNAMNLLLWEAMLWLAAHGHDRLDLGILNTDDAPGLTHFKLGTGAKAHRLGGTWLRQPMLAPLARHLPQRLAA</sequence>
<dbReference type="EMBL" id="BMJV01000005">
    <property type="protein sequence ID" value="GGG76057.1"/>
    <property type="molecule type" value="Genomic_DNA"/>
</dbReference>
<accession>A0A8J2ZKX5</accession>
<dbReference type="AlphaFoldDB" id="A0A8J2ZKX5"/>
<organism evidence="2 3">
    <name type="scientific">Salipiger pallidus</name>
    <dbReference type="NCBI Taxonomy" id="1775170"/>
    <lineage>
        <taxon>Bacteria</taxon>
        <taxon>Pseudomonadati</taxon>
        <taxon>Pseudomonadota</taxon>
        <taxon>Alphaproteobacteria</taxon>
        <taxon>Rhodobacterales</taxon>
        <taxon>Roseobacteraceae</taxon>
        <taxon>Salipiger</taxon>
    </lineage>
</organism>
<dbReference type="SUPFAM" id="SSF55729">
    <property type="entry name" value="Acyl-CoA N-acyltransferases (Nat)"/>
    <property type="match status" value="1"/>
</dbReference>
<name>A0A8J2ZKX5_9RHOB</name>
<dbReference type="Proteomes" id="UP000617145">
    <property type="component" value="Unassembled WGS sequence"/>
</dbReference>
<dbReference type="InterPro" id="IPR016181">
    <property type="entry name" value="Acyl_CoA_acyltransferase"/>
</dbReference>
<dbReference type="InterPro" id="IPR038740">
    <property type="entry name" value="BioF2-like_GNAT_dom"/>
</dbReference>